<dbReference type="AlphaFoldDB" id="A0A409XNS5"/>
<feature type="signal peptide" evidence="1">
    <location>
        <begin position="1"/>
        <end position="19"/>
    </location>
</feature>
<dbReference type="PRINTS" id="PR00837">
    <property type="entry name" value="V5TPXLIKE"/>
</dbReference>
<dbReference type="SUPFAM" id="SSF55797">
    <property type="entry name" value="PR-1-like"/>
    <property type="match status" value="1"/>
</dbReference>
<evidence type="ECO:0000256" key="1">
    <source>
        <dbReference type="SAM" id="SignalP"/>
    </source>
</evidence>
<dbReference type="InterPro" id="IPR035940">
    <property type="entry name" value="CAP_sf"/>
</dbReference>
<dbReference type="Pfam" id="PF00188">
    <property type="entry name" value="CAP"/>
    <property type="match status" value="1"/>
</dbReference>
<reference evidence="3 4" key="1">
    <citation type="journal article" date="2018" name="Evol. Lett.">
        <title>Horizontal gene cluster transfer increased hallucinogenic mushroom diversity.</title>
        <authorList>
            <person name="Reynolds H.T."/>
            <person name="Vijayakumar V."/>
            <person name="Gluck-Thaler E."/>
            <person name="Korotkin H.B."/>
            <person name="Matheny P.B."/>
            <person name="Slot J.C."/>
        </authorList>
    </citation>
    <scope>NUCLEOTIDE SEQUENCE [LARGE SCALE GENOMIC DNA]</scope>
    <source>
        <strain evidence="3 4">2631</strain>
    </source>
</reference>
<dbReference type="Proteomes" id="UP000283269">
    <property type="component" value="Unassembled WGS sequence"/>
</dbReference>
<evidence type="ECO:0000259" key="2">
    <source>
        <dbReference type="SMART" id="SM00198"/>
    </source>
</evidence>
<dbReference type="InterPro" id="IPR014044">
    <property type="entry name" value="CAP_dom"/>
</dbReference>
<dbReference type="STRING" id="93625.A0A409XNS5"/>
<name>A0A409XNS5_PSICY</name>
<feature type="domain" description="SCP" evidence="2">
    <location>
        <begin position="53"/>
        <end position="186"/>
    </location>
</feature>
<gene>
    <name evidence="3" type="ORF">CVT25_008653</name>
</gene>
<organism evidence="3 4">
    <name type="scientific">Psilocybe cyanescens</name>
    <dbReference type="NCBI Taxonomy" id="93625"/>
    <lineage>
        <taxon>Eukaryota</taxon>
        <taxon>Fungi</taxon>
        <taxon>Dikarya</taxon>
        <taxon>Basidiomycota</taxon>
        <taxon>Agaricomycotina</taxon>
        <taxon>Agaricomycetes</taxon>
        <taxon>Agaricomycetidae</taxon>
        <taxon>Agaricales</taxon>
        <taxon>Agaricineae</taxon>
        <taxon>Strophariaceae</taxon>
        <taxon>Psilocybe</taxon>
    </lineage>
</organism>
<keyword evidence="4" id="KW-1185">Reference proteome</keyword>
<feature type="chain" id="PRO_5019056638" description="SCP domain-containing protein" evidence="1">
    <location>
        <begin position="20"/>
        <end position="196"/>
    </location>
</feature>
<evidence type="ECO:0000313" key="4">
    <source>
        <dbReference type="Proteomes" id="UP000283269"/>
    </source>
</evidence>
<keyword evidence="1" id="KW-0732">Signal</keyword>
<dbReference type="SMART" id="SM00198">
    <property type="entry name" value="SCP"/>
    <property type="match status" value="1"/>
</dbReference>
<protein>
    <recommendedName>
        <fullName evidence="2">SCP domain-containing protein</fullName>
    </recommendedName>
</protein>
<dbReference type="Gene3D" id="3.40.33.10">
    <property type="entry name" value="CAP"/>
    <property type="match status" value="1"/>
</dbReference>
<sequence length="196" mass="21269">MFKVLTLWSLFALATTALALPTVQDALQTLMGITLKASDSLYEAELNSTLVDAWTNEVVNVHNSYRAQYRAPAVTWSNDLYPGTLAWAKQCQFHHSSGGGKYGENLFAGTGNTGLDPGVKSWMNEAAHYDWNKPGFSSATGHFTQVVWKGSKQVACALADCRAGTIFSQASKYLVCRYSPAGNVIGQFPANVGRHV</sequence>
<dbReference type="OrthoDB" id="337038at2759"/>
<dbReference type="InterPro" id="IPR018244">
    <property type="entry name" value="Allrgn_V5/Tpx1_CS"/>
</dbReference>
<comment type="caution">
    <text evidence="3">The sequence shown here is derived from an EMBL/GenBank/DDBJ whole genome shotgun (WGS) entry which is preliminary data.</text>
</comment>
<dbReference type="PROSITE" id="PS01010">
    <property type="entry name" value="CRISP_2"/>
    <property type="match status" value="1"/>
</dbReference>
<evidence type="ECO:0000313" key="3">
    <source>
        <dbReference type="EMBL" id="PPQ92432.1"/>
    </source>
</evidence>
<dbReference type="EMBL" id="NHYD01001045">
    <property type="protein sequence ID" value="PPQ92432.1"/>
    <property type="molecule type" value="Genomic_DNA"/>
</dbReference>
<dbReference type="InParanoid" id="A0A409XNS5"/>
<accession>A0A409XNS5</accession>
<dbReference type="PANTHER" id="PTHR10334">
    <property type="entry name" value="CYSTEINE-RICH SECRETORY PROTEIN-RELATED"/>
    <property type="match status" value="1"/>
</dbReference>
<dbReference type="GO" id="GO:0005576">
    <property type="term" value="C:extracellular region"/>
    <property type="evidence" value="ECO:0007669"/>
    <property type="project" value="InterPro"/>
</dbReference>
<proteinExistence type="predicted"/>
<dbReference type="PROSITE" id="PS01009">
    <property type="entry name" value="CRISP_1"/>
    <property type="match status" value="1"/>
</dbReference>
<dbReference type="InterPro" id="IPR001283">
    <property type="entry name" value="CRISP-related"/>
</dbReference>